<accession>A0A937DKS5</accession>
<evidence type="ECO:0000313" key="2">
    <source>
        <dbReference type="EMBL" id="MBL0848533.1"/>
    </source>
</evidence>
<protein>
    <submittedName>
        <fullName evidence="2">Uncharacterized protein</fullName>
    </submittedName>
</protein>
<gene>
    <name evidence="2" type="ORF">EU981_00285</name>
</gene>
<dbReference type="Proteomes" id="UP000736856">
    <property type="component" value="Unassembled WGS sequence"/>
</dbReference>
<feature type="transmembrane region" description="Helical" evidence="1">
    <location>
        <begin position="27"/>
        <end position="47"/>
    </location>
</feature>
<comment type="caution">
    <text evidence="2">The sequence shown here is derived from an EMBL/GenBank/DDBJ whole genome shotgun (WGS) entry which is preliminary data.</text>
</comment>
<dbReference type="AlphaFoldDB" id="A0A937DKS5"/>
<reference evidence="2" key="1">
    <citation type="submission" date="2019-02" db="EMBL/GenBank/DDBJ databases">
        <title>A novel Candidatus Liberibacter species associated with the New Zealand native fuchsia psyllid, Ctenarytaina fuchsiae.</title>
        <authorList>
            <person name="Thompson S.M."/>
            <person name="Jorgensen N."/>
            <person name="David C."/>
            <person name="Bulman S.R."/>
            <person name="Smith G.R."/>
        </authorList>
    </citation>
    <scope>NUCLEOTIDE SEQUENCE</scope>
    <source>
        <strain evidence="2">Oxford</strain>
    </source>
</reference>
<evidence type="ECO:0000256" key="1">
    <source>
        <dbReference type="SAM" id="Phobius"/>
    </source>
</evidence>
<keyword evidence="1" id="KW-0472">Membrane</keyword>
<keyword evidence="1" id="KW-1133">Transmembrane helix</keyword>
<organism evidence="2 3">
    <name type="scientific">Candidatus Liberibacter ctenarytainae</name>
    <dbReference type="NCBI Taxonomy" id="2020335"/>
    <lineage>
        <taxon>Bacteria</taxon>
        <taxon>Pseudomonadati</taxon>
        <taxon>Pseudomonadota</taxon>
        <taxon>Alphaproteobacteria</taxon>
        <taxon>Hyphomicrobiales</taxon>
        <taxon>Rhizobiaceae</taxon>
        <taxon>Liberibacter</taxon>
    </lineage>
</organism>
<sequence length="66" mass="7720">MVENSADSICLNEQVPLEGAKWREGNIWLLLSIVVVYFSISFSSRVADYIEDHYSYDNHPKYYTKN</sequence>
<dbReference type="EMBL" id="SEOL01000001">
    <property type="protein sequence ID" value="MBL0848533.1"/>
    <property type="molecule type" value="Genomic_DNA"/>
</dbReference>
<evidence type="ECO:0000313" key="3">
    <source>
        <dbReference type="Proteomes" id="UP000736856"/>
    </source>
</evidence>
<keyword evidence="1" id="KW-0812">Transmembrane</keyword>
<name>A0A937DKS5_9HYPH</name>
<proteinExistence type="predicted"/>